<organism evidence="4 5">
    <name type="scientific">Paenibacillus contaminans</name>
    <dbReference type="NCBI Taxonomy" id="450362"/>
    <lineage>
        <taxon>Bacteria</taxon>
        <taxon>Bacillati</taxon>
        <taxon>Bacillota</taxon>
        <taxon>Bacilli</taxon>
        <taxon>Bacillales</taxon>
        <taxon>Paenibacillaceae</taxon>
        <taxon>Paenibacillus</taxon>
    </lineage>
</organism>
<comment type="caution">
    <text evidence="4">The sequence shown here is derived from an EMBL/GenBank/DDBJ whole genome shotgun (WGS) entry which is preliminary data.</text>
</comment>
<gene>
    <name evidence="4" type="ORF">DQG23_32550</name>
</gene>
<accession>A0A329M3R0</accession>
<dbReference type="PANTHER" id="PTHR30576">
    <property type="entry name" value="COLANIC BIOSYNTHESIS UDP-GLUCOSE LIPID CARRIER TRANSFERASE"/>
    <property type="match status" value="1"/>
</dbReference>
<evidence type="ECO:0000259" key="3">
    <source>
        <dbReference type="Pfam" id="PF02397"/>
    </source>
</evidence>
<evidence type="ECO:0000313" key="5">
    <source>
        <dbReference type="Proteomes" id="UP000250369"/>
    </source>
</evidence>
<dbReference type="AlphaFoldDB" id="A0A329M3R0"/>
<keyword evidence="2" id="KW-0472">Membrane</keyword>
<comment type="similarity">
    <text evidence="1">Belongs to the bacterial sugar transferase family.</text>
</comment>
<evidence type="ECO:0000313" key="4">
    <source>
        <dbReference type="EMBL" id="RAV13816.1"/>
    </source>
</evidence>
<dbReference type="GO" id="GO:0016780">
    <property type="term" value="F:phosphotransferase activity, for other substituted phosphate groups"/>
    <property type="evidence" value="ECO:0007669"/>
    <property type="project" value="TreeGrafter"/>
</dbReference>
<dbReference type="Pfam" id="PF02397">
    <property type="entry name" value="Bac_transf"/>
    <property type="match status" value="1"/>
</dbReference>
<feature type="transmembrane region" description="Helical" evidence="2">
    <location>
        <begin position="12"/>
        <end position="35"/>
    </location>
</feature>
<protein>
    <submittedName>
        <fullName evidence="4">Sugar transferase</fullName>
    </submittedName>
</protein>
<proteinExistence type="inferred from homology"/>
<sequence length="209" mass="24568">MYKHFFKRGIDLLLALLALPFWIVILVIVGSIIYFQDKGSIFYNAPRLGKDGKIFKMYKFRSMKMNAPDLRNEDGSTFNAEDDPRLTKIGKFIRKTSLDETPQLLNVIKGDMSIIGPRPDLPEHRELYRGNESRKLEVRPGVTGYNQAYYRNIVPWKQRIQHDIYYIDNLSLWFDIKILIKTAQSVLKREDIYVKEKSENRNKSQSVEM</sequence>
<keyword evidence="5" id="KW-1185">Reference proteome</keyword>
<feature type="domain" description="Bacterial sugar transferase" evidence="3">
    <location>
        <begin position="7"/>
        <end position="188"/>
    </location>
</feature>
<dbReference type="Proteomes" id="UP000250369">
    <property type="component" value="Unassembled WGS sequence"/>
</dbReference>
<keyword evidence="2" id="KW-1133">Transmembrane helix</keyword>
<evidence type="ECO:0000256" key="1">
    <source>
        <dbReference type="ARBA" id="ARBA00006464"/>
    </source>
</evidence>
<keyword evidence="4" id="KW-0808">Transferase</keyword>
<dbReference type="RefSeq" id="WP_113035207.1">
    <property type="nucleotide sequence ID" value="NZ_QMFB01000028.1"/>
</dbReference>
<keyword evidence="2" id="KW-0812">Transmembrane</keyword>
<dbReference type="OrthoDB" id="9808602at2"/>
<reference evidence="4 5" key="1">
    <citation type="journal article" date="2009" name="Int. J. Syst. Evol. Microbiol.">
        <title>Paenibacillus contaminans sp. nov., isolated from a contaminated laboratory plate.</title>
        <authorList>
            <person name="Chou J.H."/>
            <person name="Lee J.H."/>
            <person name="Lin M.C."/>
            <person name="Chang P.S."/>
            <person name="Arun A.B."/>
            <person name="Young C.C."/>
            <person name="Chen W.M."/>
        </authorList>
    </citation>
    <scope>NUCLEOTIDE SEQUENCE [LARGE SCALE GENOMIC DNA]</scope>
    <source>
        <strain evidence="4 5">CKOBP-6</strain>
    </source>
</reference>
<dbReference type="PANTHER" id="PTHR30576:SF0">
    <property type="entry name" value="UNDECAPRENYL-PHOSPHATE N-ACETYLGALACTOSAMINYL 1-PHOSPHATE TRANSFERASE-RELATED"/>
    <property type="match status" value="1"/>
</dbReference>
<dbReference type="InterPro" id="IPR003362">
    <property type="entry name" value="Bact_transf"/>
</dbReference>
<name>A0A329M3R0_9BACL</name>
<dbReference type="EMBL" id="QMFB01000028">
    <property type="protein sequence ID" value="RAV13816.1"/>
    <property type="molecule type" value="Genomic_DNA"/>
</dbReference>
<evidence type="ECO:0000256" key="2">
    <source>
        <dbReference type="SAM" id="Phobius"/>
    </source>
</evidence>